<reference evidence="1 2" key="1">
    <citation type="submission" date="2021-06" db="EMBL/GenBank/DDBJ databases">
        <authorList>
            <person name="Palmer J.M."/>
        </authorList>
    </citation>
    <scope>NUCLEOTIDE SEQUENCE [LARGE SCALE GENOMIC DNA]</scope>
    <source>
        <strain evidence="1 2">AS_MEX2019</strain>
        <tissue evidence="1">Muscle</tissue>
    </source>
</reference>
<evidence type="ECO:0000313" key="2">
    <source>
        <dbReference type="Proteomes" id="UP001469553"/>
    </source>
</evidence>
<organism evidence="1 2">
    <name type="scientific">Ameca splendens</name>
    <dbReference type="NCBI Taxonomy" id="208324"/>
    <lineage>
        <taxon>Eukaryota</taxon>
        <taxon>Metazoa</taxon>
        <taxon>Chordata</taxon>
        <taxon>Craniata</taxon>
        <taxon>Vertebrata</taxon>
        <taxon>Euteleostomi</taxon>
        <taxon>Actinopterygii</taxon>
        <taxon>Neopterygii</taxon>
        <taxon>Teleostei</taxon>
        <taxon>Neoteleostei</taxon>
        <taxon>Acanthomorphata</taxon>
        <taxon>Ovalentaria</taxon>
        <taxon>Atherinomorphae</taxon>
        <taxon>Cyprinodontiformes</taxon>
        <taxon>Goodeidae</taxon>
        <taxon>Ameca</taxon>
    </lineage>
</organism>
<dbReference type="EMBL" id="JAHRIP010077240">
    <property type="protein sequence ID" value="MEQ2311642.1"/>
    <property type="molecule type" value="Genomic_DNA"/>
</dbReference>
<sequence length="118" mass="13115">MLGHVETQLRCTPVRVTQTQAPNSTPTRDFSGLDVNSYCGLIRGVTKHCFVATLVTARRRVFYGARAESPTQMPGKRMCILVVPAWLMDNVNDIPDLNQSGFSLLDFCASHNEHHVQA</sequence>
<dbReference type="Proteomes" id="UP001469553">
    <property type="component" value="Unassembled WGS sequence"/>
</dbReference>
<protein>
    <submittedName>
        <fullName evidence="1">Uncharacterized protein</fullName>
    </submittedName>
</protein>
<name>A0ABV1A0L5_9TELE</name>
<accession>A0ABV1A0L5</accession>
<proteinExistence type="predicted"/>
<comment type="caution">
    <text evidence="1">The sequence shown here is derived from an EMBL/GenBank/DDBJ whole genome shotgun (WGS) entry which is preliminary data.</text>
</comment>
<keyword evidence="2" id="KW-1185">Reference proteome</keyword>
<gene>
    <name evidence="1" type="ORF">AMECASPLE_022454</name>
</gene>
<evidence type="ECO:0000313" key="1">
    <source>
        <dbReference type="EMBL" id="MEQ2311642.1"/>
    </source>
</evidence>